<dbReference type="EMBL" id="JACYXC010000001">
    <property type="protein sequence ID" value="MBH5335579.1"/>
    <property type="molecule type" value="Genomic_DNA"/>
</dbReference>
<dbReference type="RefSeq" id="WP_197989110.1">
    <property type="nucleotide sequence ID" value="NZ_JACYXC010000001.1"/>
</dbReference>
<protein>
    <submittedName>
        <fullName evidence="3">Helix-turn-helix domain-containing protein</fullName>
    </submittedName>
</protein>
<dbReference type="Pfam" id="PF17765">
    <property type="entry name" value="MLTR_LBD"/>
    <property type="match status" value="1"/>
</dbReference>
<proteinExistence type="predicted"/>
<dbReference type="Pfam" id="PF13560">
    <property type="entry name" value="HTH_31"/>
    <property type="match status" value="1"/>
</dbReference>
<evidence type="ECO:0000259" key="2">
    <source>
        <dbReference type="PROSITE" id="PS50943"/>
    </source>
</evidence>
<dbReference type="SUPFAM" id="SSF47413">
    <property type="entry name" value="lambda repressor-like DNA-binding domains"/>
    <property type="match status" value="1"/>
</dbReference>
<evidence type="ECO:0000256" key="1">
    <source>
        <dbReference type="SAM" id="MobiDB-lite"/>
    </source>
</evidence>
<reference evidence="3 4" key="1">
    <citation type="submission" date="2020-09" db="EMBL/GenBank/DDBJ databases">
        <title>Biosynthesis of the nuclear factor of activated T cells inhibitor NFAT-133 and its congeners in Streptomyces pactum.</title>
        <authorList>
            <person name="Zhou W."/>
            <person name="Posri P."/>
            <person name="Abugrain M.E."/>
            <person name="Weisberg A.J."/>
            <person name="Chang J.H."/>
            <person name="Mahmud T."/>
        </authorList>
    </citation>
    <scope>NUCLEOTIDE SEQUENCE [LARGE SCALE GENOMIC DNA]</scope>
    <source>
        <strain evidence="3 4">ATCC 27456</strain>
    </source>
</reference>
<dbReference type="PANTHER" id="PTHR35010">
    <property type="entry name" value="BLL4672 PROTEIN-RELATED"/>
    <property type="match status" value="1"/>
</dbReference>
<keyword evidence="4" id="KW-1185">Reference proteome</keyword>
<dbReference type="InterPro" id="IPR010982">
    <property type="entry name" value="Lambda_DNA-bd_dom_sf"/>
</dbReference>
<gene>
    <name evidence="3" type="ORF">IHE55_12520</name>
</gene>
<sequence length="303" mass="33012">MGHTPPDISPFLKARRAALDPAAVGLPQGLVRRRVRGLRREEVAQLAGISVDYYTRIEQGRAHGISDSVLDAVARALRLSPAEHTYLRNIAGPSRHGTRPPAREHRVRPQLRQLLDALDESVPAFVYGPGLDILAWNRVAGRISFDLPSVPGPERNAARLVFLHPDAKALHPDWEQLAAETVATMRAEAGRRPELLCRIVCELLDNSADFRRHWEAQAVTERTHGTKRIRNPLVGEVEVTYQVLLLPSDDGQVLCTYTGARGSRTERALRELAALTRDDDPAAQESVGAPVGASAGASVGASA</sequence>
<dbReference type="CDD" id="cd00093">
    <property type="entry name" value="HTH_XRE"/>
    <property type="match status" value="1"/>
</dbReference>
<feature type="domain" description="HTH cro/C1-type" evidence="2">
    <location>
        <begin position="33"/>
        <end position="84"/>
    </location>
</feature>
<dbReference type="Proteomes" id="UP000807371">
    <property type="component" value="Unassembled WGS sequence"/>
</dbReference>
<dbReference type="PROSITE" id="PS50943">
    <property type="entry name" value="HTH_CROC1"/>
    <property type="match status" value="1"/>
</dbReference>
<dbReference type="InterPro" id="IPR001387">
    <property type="entry name" value="Cro/C1-type_HTH"/>
</dbReference>
<dbReference type="InterPro" id="IPR041413">
    <property type="entry name" value="MLTR_LBD"/>
</dbReference>
<dbReference type="Gene3D" id="1.10.260.40">
    <property type="entry name" value="lambda repressor-like DNA-binding domains"/>
    <property type="match status" value="1"/>
</dbReference>
<evidence type="ECO:0000313" key="4">
    <source>
        <dbReference type="Proteomes" id="UP000807371"/>
    </source>
</evidence>
<comment type="caution">
    <text evidence="3">The sequence shown here is derived from an EMBL/GenBank/DDBJ whole genome shotgun (WGS) entry which is preliminary data.</text>
</comment>
<dbReference type="PANTHER" id="PTHR35010:SF2">
    <property type="entry name" value="BLL4672 PROTEIN"/>
    <property type="match status" value="1"/>
</dbReference>
<name>A0ABS0NK57_9ACTN</name>
<evidence type="ECO:0000313" key="3">
    <source>
        <dbReference type="EMBL" id="MBH5335579.1"/>
    </source>
</evidence>
<dbReference type="SMART" id="SM00530">
    <property type="entry name" value="HTH_XRE"/>
    <property type="match status" value="1"/>
</dbReference>
<accession>A0ABS0NK57</accession>
<feature type="region of interest" description="Disordered" evidence="1">
    <location>
        <begin position="276"/>
        <end position="303"/>
    </location>
</feature>
<feature type="compositionally biased region" description="Low complexity" evidence="1">
    <location>
        <begin position="286"/>
        <end position="303"/>
    </location>
</feature>
<organism evidence="3 4">
    <name type="scientific">Streptomyces pactum</name>
    <dbReference type="NCBI Taxonomy" id="68249"/>
    <lineage>
        <taxon>Bacteria</taxon>
        <taxon>Bacillati</taxon>
        <taxon>Actinomycetota</taxon>
        <taxon>Actinomycetes</taxon>
        <taxon>Kitasatosporales</taxon>
        <taxon>Streptomycetaceae</taxon>
        <taxon>Streptomyces</taxon>
    </lineage>
</organism>
<dbReference type="Gene3D" id="3.30.450.180">
    <property type="match status" value="1"/>
</dbReference>